<dbReference type="SUPFAM" id="SSF53335">
    <property type="entry name" value="S-adenosyl-L-methionine-dependent methyltransferases"/>
    <property type="match status" value="1"/>
</dbReference>
<evidence type="ECO:0000256" key="1">
    <source>
        <dbReference type="ARBA" id="ARBA00004173"/>
    </source>
</evidence>
<evidence type="ECO:0000256" key="3">
    <source>
        <dbReference type="ARBA" id="ARBA00022946"/>
    </source>
</evidence>
<keyword evidence="6" id="KW-0496">Mitochondrion</keyword>
<dbReference type="PANTHER" id="PTHR13184">
    <property type="entry name" value="37S RIBOSOMAL PROTEIN S22"/>
    <property type="match status" value="1"/>
</dbReference>
<dbReference type="Pfam" id="PF09243">
    <property type="entry name" value="Rsm22"/>
    <property type="match status" value="2"/>
</dbReference>
<evidence type="ECO:0000256" key="6">
    <source>
        <dbReference type="ARBA" id="ARBA00023128"/>
    </source>
</evidence>
<dbReference type="AlphaFoldDB" id="A0A9P6Q9A8"/>
<evidence type="ECO:0000256" key="2">
    <source>
        <dbReference type="ARBA" id="ARBA00022723"/>
    </source>
</evidence>
<dbReference type="PANTHER" id="PTHR13184:SF5">
    <property type="entry name" value="METHYLTRANSFERASE-LIKE PROTEIN 17, MITOCHONDRIAL"/>
    <property type="match status" value="1"/>
</dbReference>
<feature type="compositionally biased region" description="Basic and acidic residues" evidence="8">
    <location>
        <begin position="496"/>
        <end position="506"/>
    </location>
</feature>
<keyword evidence="5" id="KW-0411">Iron-sulfur</keyword>
<comment type="function">
    <text evidence="7">Mitochondrial ribosome (mitoribosome) assembly factor. Binds at the interface of the head and body domains of the mitochondrial small ribosomal subunit (mt-SSU), occluding the mRNA channel and preventing compaction of the head domain towards the body. Probable inactive methyltransferase: retains the characteristic folding and ability to bind S-adenosyl-L-methionine, but it probably lost its methyltransferase activity.</text>
</comment>
<evidence type="ECO:0000256" key="7">
    <source>
        <dbReference type="ARBA" id="ARBA00045681"/>
    </source>
</evidence>
<dbReference type="GO" id="GO:0006412">
    <property type="term" value="P:translation"/>
    <property type="evidence" value="ECO:0007669"/>
    <property type="project" value="InterPro"/>
</dbReference>
<dbReference type="GO" id="GO:0046872">
    <property type="term" value="F:metal ion binding"/>
    <property type="evidence" value="ECO:0007669"/>
    <property type="project" value="UniProtKB-KW"/>
</dbReference>
<dbReference type="InterPro" id="IPR052571">
    <property type="entry name" value="Mt_RNA_Methyltransferase"/>
</dbReference>
<feature type="compositionally biased region" description="Low complexity" evidence="8">
    <location>
        <begin position="22"/>
        <end position="43"/>
    </location>
</feature>
<name>A0A9P6Q9A8_9FUNG</name>
<feature type="region of interest" description="Disordered" evidence="8">
    <location>
        <begin position="1"/>
        <end position="48"/>
    </location>
</feature>
<evidence type="ECO:0000256" key="4">
    <source>
        <dbReference type="ARBA" id="ARBA00023004"/>
    </source>
</evidence>
<dbReference type="GO" id="GO:0003735">
    <property type="term" value="F:structural constituent of ribosome"/>
    <property type="evidence" value="ECO:0007669"/>
    <property type="project" value="TreeGrafter"/>
</dbReference>
<dbReference type="GO" id="GO:0005763">
    <property type="term" value="C:mitochondrial small ribosomal subunit"/>
    <property type="evidence" value="ECO:0007669"/>
    <property type="project" value="TreeGrafter"/>
</dbReference>
<evidence type="ECO:0000313" key="9">
    <source>
        <dbReference type="EMBL" id="KAG0260741.1"/>
    </source>
</evidence>
<proteinExistence type="predicted"/>
<feature type="region of interest" description="Disordered" evidence="8">
    <location>
        <begin position="90"/>
        <end position="114"/>
    </location>
</feature>
<dbReference type="Proteomes" id="UP000807716">
    <property type="component" value="Unassembled WGS sequence"/>
</dbReference>
<feature type="region of interest" description="Disordered" evidence="8">
    <location>
        <begin position="487"/>
        <end position="519"/>
    </location>
</feature>
<dbReference type="GO" id="GO:0051536">
    <property type="term" value="F:iron-sulfur cluster binding"/>
    <property type="evidence" value="ECO:0007669"/>
    <property type="project" value="UniProtKB-KW"/>
</dbReference>
<keyword evidence="3" id="KW-0809">Transit peptide</keyword>
<keyword evidence="2" id="KW-0479">Metal-binding</keyword>
<gene>
    <name evidence="9" type="primary">RSM22</name>
    <name evidence="9" type="ORF">DFQ27_003358</name>
</gene>
<keyword evidence="9" id="KW-0689">Ribosomal protein</keyword>
<dbReference type="OrthoDB" id="421327at2759"/>
<dbReference type="InterPro" id="IPR015324">
    <property type="entry name" value="Ribosomal_Rsm22-like"/>
</dbReference>
<feature type="region of interest" description="Disordered" evidence="8">
    <location>
        <begin position="175"/>
        <end position="195"/>
    </location>
</feature>
<comment type="subcellular location">
    <subcellularLocation>
        <location evidence="1">Mitochondrion</location>
    </subcellularLocation>
</comment>
<feature type="region of interest" description="Disordered" evidence="8">
    <location>
        <begin position="608"/>
        <end position="640"/>
    </location>
</feature>
<dbReference type="Gene3D" id="3.40.50.150">
    <property type="entry name" value="Vaccinia Virus protein VP39"/>
    <property type="match status" value="1"/>
</dbReference>
<evidence type="ECO:0000313" key="10">
    <source>
        <dbReference type="Proteomes" id="UP000807716"/>
    </source>
</evidence>
<reference evidence="9" key="1">
    <citation type="journal article" date="2020" name="Fungal Divers.">
        <title>Resolving the Mortierellaceae phylogeny through synthesis of multi-gene phylogenetics and phylogenomics.</title>
        <authorList>
            <person name="Vandepol N."/>
            <person name="Liber J."/>
            <person name="Desiro A."/>
            <person name="Na H."/>
            <person name="Kennedy M."/>
            <person name="Barry K."/>
            <person name="Grigoriev I.V."/>
            <person name="Miller A.N."/>
            <person name="O'Donnell K."/>
            <person name="Stajich J.E."/>
            <person name="Bonito G."/>
        </authorList>
    </citation>
    <scope>NUCLEOTIDE SEQUENCE</scope>
    <source>
        <strain evidence="9">BC1065</strain>
    </source>
</reference>
<dbReference type="GO" id="GO:0008168">
    <property type="term" value="F:methyltransferase activity"/>
    <property type="evidence" value="ECO:0007669"/>
    <property type="project" value="InterPro"/>
</dbReference>
<dbReference type="InterPro" id="IPR029063">
    <property type="entry name" value="SAM-dependent_MTases_sf"/>
</dbReference>
<accession>A0A9P6Q9A8</accession>
<keyword evidence="4" id="KW-0408">Iron</keyword>
<keyword evidence="10" id="KW-1185">Reference proteome</keyword>
<dbReference type="EMBL" id="JAAAJB010000239">
    <property type="protein sequence ID" value="KAG0260741.1"/>
    <property type="molecule type" value="Genomic_DNA"/>
</dbReference>
<evidence type="ECO:0000256" key="8">
    <source>
        <dbReference type="SAM" id="MobiDB-lite"/>
    </source>
</evidence>
<organism evidence="9 10">
    <name type="scientific">Actinomortierella ambigua</name>
    <dbReference type="NCBI Taxonomy" id="1343610"/>
    <lineage>
        <taxon>Eukaryota</taxon>
        <taxon>Fungi</taxon>
        <taxon>Fungi incertae sedis</taxon>
        <taxon>Mucoromycota</taxon>
        <taxon>Mortierellomycotina</taxon>
        <taxon>Mortierellomycetes</taxon>
        <taxon>Mortierellales</taxon>
        <taxon>Mortierellaceae</taxon>
        <taxon>Actinomortierella</taxon>
    </lineage>
</organism>
<keyword evidence="9" id="KW-0687">Ribonucleoprotein</keyword>
<evidence type="ECO:0000256" key="5">
    <source>
        <dbReference type="ARBA" id="ARBA00023014"/>
    </source>
</evidence>
<protein>
    <submittedName>
        <fullName evidence="9">37S ribosomal protein S22</fullName>
    </submittedName>
</protein>
<comment type="caution">
    <text evidence="9">The sequence shown here is derived from an EMBL/GenBank/DDBJ whole genome shotgun (WGS) entry which is preliminary data.</text>
</comment>
<sequence length="658" mass="73579">MIPRPGRVPARPTPALGVSGEAPATTTSRRGSRPSSSPPTTKTAAERAKEILKDFKLAKVDEVEPHYDPSKIIFLDKHGQVTMIPHDDRLANGRSASASTAHEEDMEDDSEMSSEAPFQRGSAEMEYGRKRIGQVDLPRPLQDAIRDVIDENDKELIRTDALRLFGSLRSTSALDAGESGTMAPPKKFKSGSNPDVHGEGDAPIPAHILEYGHRESVAYVAALAPSAYSAAYNVLGEVKKRVPGFHPKTLFDFGTGPGTAIWAAEQHWKGQLEYTGIDSSLPMLEIAENVISSISEEDNLMSRVSLKPFMSYGPKTNKYDIVMSAFALSEITSLSLRRSTLQHLWESTNDMLILVDRGTPNGFRILAEAREQILGLDKDVFKAKPKHDSMGNILPEEEPAPREPAHVLAPCPHDGVCPMYATLDKGSQWCHFSQKVERPDFLRRTKHTRENYEDSKYTYVILRKGPRPSLTAEVMQQYQKRQQDAVAATLAEQQQEAEKKEQEQGSKKKRHVKVPPLPPITYDNAEDMFKASHSWARIVVPPLKKDRHVVVDYCGQSGRLERMVIPKSQGKIVYRDARKAMWGDLFPHEPKNKAVAKEVADLDREAMRRRHQGPTAAQLKSRAIEKEKKQGRKKPVLDEIEERKVRGGDVDKDVFIDL</sequence>